<dbReference type="GO" id="GO:0070192">
    <property type="term" value="P:chromosome organization involved in meiotic cell cycle"/>
    <property type="evidence" value="ECO:0007669"/>
    <property type="project" value="TreeGrafter"/>
</dbReference>
<keyword evidence="8" id="KW-0539">Nucleus</keyword>
<keyword evidence="10" id="KW-0175">Coiled coil</keyword>
<evidence type="ECO:0000313" key="13">
    <source>
        <dbReference type="EMBL" id="SBT39209.1"/>
    </source>
</evidence>
<dbReference type="GO" id="GO:0000722">
    <property type="term" value="P:telomere maintenance via recombination"/>
    <property type="evidence" value="ECO:0007669"/>
    <property type="project" value="TreeGrafter"/>
</dbReference>
<keyword evidence="6" id="KW-0479">Metal-binding</keyword>
<evidence type="ECO:0000256" key="9">
    <source>
        <dbReference type="ARBA" id="ARBA00049360"/>
    </source>
</evidence>
<comment type="catalytic activity">
    <reaction evidence="9">
        <text>ATP + H2O = ADP + phosphate + H(+)</text>
        <dbReference type="Rhea" id="RHEA:13065"/>
        <dbReference type="ChEBI" id="CHEBI:15377"/>
        <dbReference type="ChEBI" id="CHEBI:15378"/>
        <dbReference type="ChEBI" id="CHEBI:30616"/>
        <dbReference type="ChEBI" id="CHEBI:43474"/>
        <dbReference type="ChEBI" id="CHEBI:456216"/>
    </reaction>
</comment>
<accession>A0A1A8Z5Z9</accession>
<dbReference type="GO" id="GO:0043047">
    <property type="term" value="F:single-stranded telomeric DNA binding"/>
    <property type="evidence" value="ECO:0007669"/>
    <property type="project" value="TreeGrafter"/>
</dbReference>
<evidence type="ECO:0000256" key="5">
    <source>
        <dbReference type="ARBA" id="ARBA00022454"/>
    </source>
</evidence>
<dbReference type="PANTHER" id="PTHR18867:SF12">
    <property type="entry name" value="DNA REPAIR PROTEIN RAD50"/>
    <property type="match status" value="1"/>
</dbReference>
<dbReference type="Proteomes" id="UP000078555">
    <property type="component" value="Unassembled WGS sequence"/>
</dbReference>
<dbReference type="GO" id="GO:0016887">
    <property type="term" value="F:ATP hydrolysis activity"/>
    <property type="evidence" value="ECO:0007669"/>
    <property type="project" value="InterPro"/>
</dbReference>
<keyword evidence="14" id="KW-1185">Reference proteome</keyword>
<evidence type="ECO:0000259" key="12">
    <source>
        <dbReference type="Pfam" id="PF13476"/>
    </source>
</evidence>
<comment type="similarity">
    <text evidence="4">Belongs to the SMC family. RAD50 subfamily.</text>
</comment>
<dbReference type="InterPro" id="IPR038729">
    <property type="entry name" value="Rad50/SbcC_AAA"/>
</dbReference>
<comment type="subcellular location">
    <subcellularLocation>
        <location evidence="3">Chromosome</location>
    </subcellularLocation>
    <subcellularLocation>
        <location evidence="2">Nucleus</location>
    </subcellularLocation>
</comment>
<dbReference type="GO" id="GO:0003691">
    <property type="term" value="F:double-stranded telomeric DNA binding"/>
    <property type="evidence" value="ECO:0007669"/>
    <property type="project" value="TreeGrafter"/>
</dbReference>
<dbReference type="SUPFAM" id="SSF52540">
    <property type="entry name" value="P-loop containing nucleoside triphosphate hydrolases"/>
    <property type="match status" value="2"/>
</dbReference>
<dbReference type="GO" id="GO:0007004">
    <property type="term" value="P:telomere maintenance via telomerase"/>
    <property type="evidence" value="ECO:0007669"/>
    <property type="project" value="TreeGrafter"/>
</dbReference>
<dbReference type="FunFam" id="3.40.50.300:FF:001805">
    <property type="entry name" value="Similar to DNA repair protein rad50"/>
    <property type="match status" value="1"/>
</dbReference>
<comment type="cofactor">
    <cofactor evidence="1">
        <name>Zn(2+)</name>
        <dbReference type="ChEBI" id="CHEBI:29105"/>
    </cofactor>
</comment>
<gene>
    <name evidence="13" type="ORF">POVWA1_039540</name>
</gene>
<dbReference type="InterPro" id="IPR027417">
    <property type="entry name" value="P-loop_NTPase"/>
</dbReference>
<keyword evidence="7" id="KW-0862">Zinc</keyword>
<feature type="domain" description="Rad50/SbcC-type AAA" evidence="12">
    <location>
        <begin position="6"/>
        <end position="241"/>
    </location>
</feature>
<dbReference type="Pfam" id="PF13476">
    <property type="entry name" value="AAA_23"/>
    <property type="match status" value="1"/>
</dbReference>
<dbReference type="GO" id="GO:0046872">
    <property type="term" value="F:metal ion binding"/>
    <property type="evidence" value="ECO:0007669"/>
    <property type="project" value="UniProtKB-KW"/>
</dbReference>
<feature type="compositionally biased region" description="Basic and acidic residues" evidence="11">
    <location>
        <begin position="695"/>
        <end position="725"/>
    </location>
</feature>
<dbReference type="PANTHER" id="PTHR18867">
    <property type="entry name" value="RAD50"/>
    <property type="match status" value="1"/>
</dbReference>
<sequence length="1827" mass="214460">MTTLERIGIRGIRSYCDEDAQQLDFASPITVIYGNNGSGKSTIVECLKVSCTGDFPPNAEKGKSFVHDPLISNKMNSRGKIDLLLKNYNNKRIGISRSFSLFYSKDKNKKIKHTFRSLDNNIIIKKEKGEDVIITNKCVDINSHIPKLMGVSKALLENVIFCHHEDSLWPFSESIKIKKKFDELFGDDHFSKILDELIKCKKTVNDIIKKKEYELVHVKDCFEKKKNIHIEIEKNEKEIENAKIIMLLDQKKFKENSTMLDSINNKNTSLCKLINDINTYTIVNEKYQSDIQQYRNVKEIYEENSMELTKFAQILKEDLSRCNKIITEINLEITKLELESEQCLQSYDQFNTKECDLISTSIETLNRNKSLILHLVDCISHFDSTFLNINGEHTGMGMGIDMNVGIDMNAGMDMGMDKLISNELKKLHRIILDNKSIFIKKSMKWDTILDNKKDSSFFFNMVNILIDNHNVCLTNPCYPKEDNPIDVILHVRKKHNRRIKMIRRFIKQKIYKIRKNNKNKNKVIQKIKLYKDRITKIEINIKKIEKWKKWLSMIKSEEYTYQHNLSIFEKMKQLQCVYNSINSYEMDDINLPGNYEMGNYDEKIESEKLQLRKMTDLKWALGKMLRRVTNCNALCQFFLDMQKFRTNIRNSAIELFSFFHQMEKFHKMCNLTGGENCDMQLPMLWPPRTGGNRNAGKDDSRRDDSRRDDSRRDDSRRDDSRRDGAGEDDAGGDEAGGNSERGCHADNGEKSNQLEESIPMEKFEADTQGAHTGKREYITSRAETGSAPKRRKRTFEWPYFDYLSNLQMVNSTIENYVHKYEEKIESIHTKIQSLREQVTLTSRNLYIAEDKMKTHLNTVKRFYAMLEEKQLKTVNDFILHLSTLKKDIKRVKMNIASLHNREESLYQFEENVLKLGICSLCKNPIDESRRGDITLDVNLQSRETHEEVENLERELYQLRGKKEELIPIFINYHNYVAPSSREVAPLNNNLSSMKKELENVQSNLHMYSQEIRKIGELYTRALELKARCTYLMSKGAEVASERDALLAKREEIKQALFSLRGETLWEGEVLSPLLSLLEGGEAGEVGMITNLEDDIPDEVEERQSSLSKLRDFVHNFIKVHSHREVMAFVLEDVSSYVESDFTIWGDNRFNRDSAILREKGTLESEHSVREKKYISDGVTVSTAQTQSEGTSDSTGDEILEEEEKHPLCLDDMEKEEVNGTFVGENNTYDTFPLLNNGVKQCKEGKTTCGCNAPFGKPLEEEKEENFHEWEKSFSFSGDYLRGKVELVISTNEEFEREYDKMTLCINAEEIKKKERIDMIRKMKCMTNDRKEYIQEKIHKLENSLHMEKKIRECLRKMEKYIENCLERKMYLYNCIDVKNTHLMKFQRIGKNIRRRLRNGRNCISMENKIFYVKVHLVRKLLDDIKNIEEKKMKEEKNFKKIKEKMDNNEIVKSTSNEIILKIRKKKEKLLCLQEERVNIEMMYHNIIVNTNLKKMHESYLNHQREFITSVNDLKNFIFLEQNVENEFKDIDSIVNMLEHIYRQNCDIYTFIHENFNFLTYQNKLLKILDILKKRLQEKIEMYTDSITKIKIKQAEIKGKISLRNEYIDRLRQDINSKLYINIENEYKKKIIEIFVYKNVIKDIYNFYNCFDQAIIKFHSLKMQEINISIKNLWRRVYNNSDIDYICIKSDIDTENSGKINQRRSYNYRVVMVKDNSELDMKGRCSSGQKVLSSIIIRLALAESFSIKCGILALDEPTTNLDKTNSRNLANLISNIVDLRKDSSAFQLILITHDTYFVDALSQYGLTNCFYKIRKDNHGYSRIEKILN</sequence>
<evidence type="ECO:0000256" key="10">
    <source>
        <dbReference type="SAM" id="Coils"/>
    </source>
</evidence>
<evidence type="ECO:0000256" key="11">
    <source>
        <dbReference type="SAM" id="MobiDB-lite"/>
    </source>
</evidence>
<reference evidence="14" key="1">
    <citation type="submission" date="2016-05" db="EMBL/GenBank/DDBJ databases">
        <authorList>
            <person name="Naeem Raeece"/>
        </authorList>
    </citation>
    <scope>NUCLEOTIDE SEQUENCE [LARGE SCALE GENOMIC DNA]</scope>
</reference>
<dbReference type="GO" id="GO:0051880">
    <property type="term" value="F:G-quadruplex DNA binding"/>
    <property type="evidence" value="ECO:0007669"/>
    <property type="project" value="TreeGrafter"/>
</dbReference>
<proteinExistence type="inferred from homology"/>
<evidence type="ECO:0000256" key="7">
    <source>
        <dbReference type="ARBA" id="ARBA00022833"/>
    </source>
</evidence>
<organism evidence="13 14">
    <name type="scientific">Plasmodium ovale wallikeri</name>
    <dbReference type="NCBI Taxonomy" id="864142"/>
    <lineage>
        <taxon>Eukaryota</taxon>
        <taxon>Sar</taxon>
        <taxon>Alveolata</taxon>
        <taxon>Apicomplexa</taxon>
        <taxon>Aconoidasida</taxon>
        <taxon>Haemosporida</taxon>
        <taxon>Plasmodiidae</taxon>
        <taxon>Plasmodium</taxon>
        <taxon>Plasmodium (Plasmodium)</taxon>
    </lineage>
</organism>
<evidence type="ECO:0000256" key="1">
    <source>
        <dbReference type="ARBA" id="ARBA00001947"/>
    </source>
</evidence>
<evidence type="ECO:0000256" key="2">
    <source>
        <dbReference type="ARBA" id="ARBA00004123"/>
    </source>
</evidence>
<evidence type="ECO:0000313" key="14">
    <source>
        <dbReference type="Proteomes" id="UP000078555"/>
    </source>
</evidence>
<feature type="coiled-coil region" evidence="10">
    <location>
        <begin position="1417"/>
        <end position="1444"/>
    </location>
</feature>
<evidence type="ECO:0000256" key="8">
    <source>
        <dbReference type="ARBA" id="ARBA00023242"/>
    </source>
</evidence>
<dbReference type="Gene3D" id="3.40.50.300">
    <property type="entry name" value="P-loop containing nucleotide triphosphate hydrolases"/>
    <property type="match status" value="2"/>
</dbReference>
<dbReference type="GO" id="GO:0030870">
    <property type="term" value="C:Mre11 complex"/>
    <property type="evidence" value="ECO:0007669"/>
    <property type="project" value="TreeGrafter"/>
</dbReference>
<dbReference type="SUPFAM" id="SSF75712">
    <property type="entry name" value="Rad50 coiled-coil Zn hook"/>
    <property type="match status" value="1"/>
</dbReference>
<dbReference type="GO" id="GO:0006302">
    <property type="term" value="P:double-strand break repair"/>
    <property type="evidence" value="ECO:0007669"/>
    <property type="project" value="InterPro"/>
</dbReference>
<evidence type="ECO:0000256" key="4">
    <source>
        <dbReference type="ARBA" id="ARBA00009439"/>
    </source>
</evidence>
<dbReference type="GO" id="GO:0000794">
    <property type="term" value="C:condensed nuclear chromosome"/>
    <property type="evidence" value="ECO:0007669"/>
    <property type="project" value="TreeGrafter"/>
</dbReference>
<evidence type="ECO:0000256" key="3">
    <source>
        <dbReference type="ARBA" id="ARBA00004286"/>
    </source>
</evidence>
<dbReference type="EMBL" id="FLRD01000110">
    <property type="protein sequence ID" value="SBT39209.1"/>
    <property type="molecule type" value="Genomic_DNA"/>
</dbReference>
<feature type="compositionally biased region" description="Basic and acidic residues" evidence="11">
    <location>
        <begin position="741"/>
        <end position="755"/>
    </location>
</feature>
<protein>
    <submittedName>
        <fullName evidence="13">DNA repair protein RAD50</fullName>
    </submittedName>
</protein>
<keyword evidence="5" id="KW-0158">Chromosome</keyword>
<evidence type="ECO:0000256" key="6">
    <source>
        <dbReference type="ARBA" id="ARBA00022723"/>
    </source>
</evidence>
<feature type="region of interest" description="Disordered" evidence="11">
    <location>
        <begin position="682"/>
        <end position="755"/>
    </location>
</feature>
<name>A0A1A8Z5Z9_PLAOA</name>
<feature type="coiled-coil region" evidence="10">
    <location>
        <begin position="941"/>
        <end position="1010"/>
    </location>
</feature>